<dbReference type="Pfam" id="PF13421">
    <property type="entry name" value="Band_7_1"/>
    <property type="match status" value="1"/>
</dbReference>
<dbReference type="Proteomes" id="UP000006315">
    <property type="component" value="Unassembled WGS sequence"/>
</dbReference>
<accession>K6D8I0</accession>
<reference evidence="2 3" key="1">
    <citation type="journal article" date="2012" name="Front. Microbiol.">
        <title>Redundancy and modularity in membrane-associated dissimilatory nitrate reduction in Bacillus.</title>
        <authorList>
            <person name="Heylen K."/>
            <person name="Keltjens J."/>
        </authorList>
    </citation>
    <scope>NUCLEOTIDE SEQUENCE [LARGE SCALE GENOMIC DNA]</scope>
    <source>
        <strain evidence="2 3">LMG 9581</strain>
    </source>
</reference>
<organism evidence="2 3">
    <name type="scientific">Schinkia azotoformans LMG 9581</name>
    <dbReference type="NCBI Taxonomy" id="1131731"/>
    <lineage>
        <taxon>Bacteria</taxon>
        <taxon>Bacillati</taxon>
        <taxon>Bacillota</taxon>
        <taxon>Bacilli</taxon>
        <taxon>Bacillales</taxon>
        <taxon>Bacillaceae</taxon>
        <taxon>Calidifontibacillus/Schinkia group</taxon>
        <taxon>Schinkia</taxon>
    </lineage>
</organism>
<feature type="domain" description="SPFH" evidence="1">
    <location>
        <begin position="50"/>
        <end position="269"/>
    </location>
</feature>
<protein>
    <recommendedName>
        <fullName evidence="1">SPFH domain-containing protein</fullName>
    </recommendedName>
</protein>
<dbReference type="GeneID" id="89469851"/>
<dbReference type="PANTHER" id="PTHR37826">
    <property type="entry name" value="FLOTILLIN BAND_7_5 DOMAIN PROTEIN"/>
    <property type="match status" value="1"/>
</dbReference>
<dbReference type="STRING" id="1131731.BAZO_13349"/>
<dbReference type="PATRIC" id="fig|1131731.3.peg.2735"/>
<comment type="caution">
    <text evidence="2">The sequence shown here is derived from an EMBL/GenBank/DDBJ whole genome shotgun (WGS) entry which is preliminary data.</text>
</comment>
<evidence type="ECO:0000313" key="3">
    <source>
        <dbReference type="Proteomes" id="UP000006315"/>
    </source>
</evidence>
<evidence type="ECO:0000313" key="2">
    <source>
        <dbReference type="EMBL" id="EKN64599.1"/>
    </source>
</evidence>
<sequence>MGIIKATLDAVRGGLADQWLEVIEPQAMSDTTVMSVGVKVRAKDKRNSNFKGTDTTVSNGSIIHVYPNQFMMLVDGGKIIDYTAEEGYYKVENSSMPSLFNGEFGEALYETFNRIKFGGVPSSAQKVYFINLQEIKGIKFGTRNPINYFDNFYNAELFLRTHGTYSIKIVDPLKFFVEAIPRNKSIVDITEINEQYLSEFMNALQTAINQMSSNGIRISFVPSKGMELAKYMSTILDEDWTRMRGMQVESVGINSISYDEQSQKLINMRNQGAMLQDPTVREGFVQGAIARGLEAAGSNEGGAMQGFLGIGMGMQGAGGFMGAASEANRYQMQQQAQQNLQKQQPVSAPSEQWKCKCGHSNTGRFCSECGSPKQTPEQETWNCQCGHQNHGKFCANCGRKRPDDDGKLKCKSCGFTLFSNETVKFCPECGNKF</sequence>
<proteinExistence type="predicted"/>
<dbReference type="AlphaFoldDB" id="K6D8I0"/>
<dbReference type="PANTHER" id="PTHR37826:SF2">
    <property type="entry name" value="ZINC-RIBBON DOMAIN-CONTAINING PROTEIN"/>
    <property type="match status" value="1"/>
</dbReference>
<dbReference type="SUPFAM" id="SSF117892">
    <property type="entry name" value="Band 7/SPFH domain"/>
    <property type="match status" value="1"/>
</dbReference>
<gene>
    <name evidence="2" type="ORF">BAZO_13349</name>
</gene>
<dbReference type="InterPro" id="IPR036013">
    <property type="entry name" value="Band_7/SPFH_dom_sf"/>
</dbReference>
<evidence type="ECO:0000259" key="1">
    <source>
        <dbReference type="Pfam" id="PF13421"/>
    </source>
</evidence>
<dbReference type="EMBL" id="AJLR01000116">
    <property type="protein sequence ID" value="EKN64599.1"/>
    <property type="molecule type" value="Genomic_DNA"/>
</dbReference>
<dbReference type="CDD" id="cd03408">
    <property type="entry name" value="SPFH_like_u1"/>
    <property type="match status" value="1"/>
</dbReference>
<keyword evidence="3" id="KW-1185">Reference proteome</keyword>
<name>K6D8I0_SCHAZ</name>
<dbReference type="RefSeq" id="WP_003332059.1">
    <property type="nucleotide sequence ID" value="NZ_AJLR01000116.1"/>
</dbReference>
<dbReference type="InterPro" id="IPR033880">
    <property type="entry name" value="SPFH_YdjI"/>
</dbReference>